<name>A0A4V5PN69_9BACT</name>
<accession>A0A4V5PN69</accession>
<dbReference type="PROSITE" id="PS51257">
    <property type="entry name" value="PROKAR_LIPOPROTEIN"/>
    <property type="match status" value="1"/>
</dbReference>
<evidence type="ECO:0000313" key="2">
    <source>
        <dbReference type="Proteomes" id="UP000309215"/>
    </source>
</evidence>
<evidence type="ECO:0000313" key="1">
    <source>
        <dbReference type="EMBL" id="TKD09711.1"/>
    </source>
</evidence>
<dbReference type="EMBL" id="SSMQ01000009">
    <property type="protein sequence ID" value="TKD09711.1"/>
    <property type="molecule type" value="Genomic_DNA"/>
</dbReference>
<dbReference type="Proteomes" id="UP000309215">
    <property type="component" value="Unassembled WGS sequence"/>
</dbReference>
<gene>
    <name evidence="1" type="ORF">E8A74_11095</name>
</gene>
<dbReference type="AlphaFoldDB" id="A0A4V5PN69"/>
<organism evidence="1 2">
    <name type="scientific">Polyangium fumosum</name>
    <dbReference type="NCBI Taxonomy" id="889272"/>
    <lineage>
        <taxon>Bacteria</taxon>
        <taxon>Pseudomonadati</taxon>
        <taxon>Myxococcota</taxon>
        <taxon>Polyangia</taxon>
        <taxon>Polyangiales</taxon>
        <taxon>Polyangiaceae</taxon>
        <taxon>Polyangium</taxon>
    </lineage>
</organism>
<protein>
    <submittedName>
        <fullName evidence="1">Uncharacterized protein</fullName>
    </submittedName>
</protein>
<comment type="caution">
    <text evidence="1">The sequence shown here is derived from an EMBL/GenBank/DDBJ whole genome shotgun (WGS) entry which is preliminary data.</text>
</comment>
<keyword evidence="2" id="KW-1185">Reference proteome</keyword>
<dbReference type="OrthoDB" id="5490449at2"/>
<proteinExistence type="predicted"/>
<reference evidence="1 2" key="1">
    <citation type="submission" date="2019-04" db="EMBL/GenBank/DDBJ databases">
        <authorList>
            <person name="Li Y."/>
            <person name="Wang J."/>
        </authorList>
    </citation>
    <scope>NUCLEOTIDE SEQUENCE [LARGE SCALE GENOMIC DNA]</scope>
    <source>
        <strain evidence="1 2">DSM 14668</strain>
    </source>
</reference>
<sequence length="358" mass="38657">MVIRVLRSRRKSSARPAGAFLVLLVLALSFAVAGCPCAGTVVNANPQLRWWLFSNFGASRICPEMLKLGVSLKTDSASPAIGRFFPMTCNYTVDDARQTVAVSFSGTGYGYMNPAKRVGFSASTTIELRPDFAIADEDIYVWGRLNRIISGPDFRVGYIENAAFNIASNIPPFGTLTNFFGNQVMTGELTRGFTVVANEDRGNEFALGILTPPNKPIKPFKVQDDERFTFANETVDVHGNARDFLGPFEVGSGQALYLTMSVQGPTLDVMIVSKMVGDPWREGYQTGQPLGVAPGPVLGGAPLAPGPAQTRKFNLAPGLYYVVLDNTQYAGLVAPPVQVLNPLYDPIARVSYVAQVGE</sequence>